<keyword evidence="1" id="KW-0732">Signal</keyword>
<organism evidence="3 4">
    <name type="scientific">Eiseniibacteriota bacterium</name>
    <dbReference type="NCBI Taxonomy" id="2212470"/>
    <lineage>
        <taxon>Bacteria</taxon>
        <taxon>Candidatus Eiseniibacteriota</taxon>
    </lineage>
</organism>
<sequence>MTRMKRRIPMPLPVLLGATLAAALVAAPALAGKPKASESGQPSGATLQEAGFAFESARLLSEAERTAGLEEALQIASRAIEHGPDEQKDAARFLSGEIRYELRRFGEAAAEFRRAENGFEKTPFADDAAFAAIQAIEASGKDAEAAKAWIDWESRYPQSPLMGEARLAQAWNALRRGETAAAQKTLAALTASRPWYAADPRGMLALGVALFQRGKPAEALAALGPKPAGASAIYLRALCFRASGSLLKAAAAFQDVADRYPESKLRDYALLAKADAFLKAKDYRSAAEEFARAAERVHDEKVRAEAELRSAGAVYLAGQTDSSLAMLRGVVEGHPGTDVAARAQFLVGETLIGKKMYAEAIVELNRVLATYFQHSVAASAQYRVARCLDALGRRADATGTYQAVVSGYPLEPESPAAAYLAGVGLLSQNRPLAAAPYFQIVLDRYASRADSSSTLTFASPELAGLVDAALCLLEYSYHRAGDIGQLAGVPHLLLQRMPPSRSPWRAWALLIDADASAAQGRYAEAQTTLERLTRDFPSHPIGASATKLLAWTYARQGQDSLAVASEERLVAQFGASGDASVVSGALLDIAHYRFNQKRYRDAAAMYDMFQKRFPSHPSRLTARYQAGLCYSRLNRAGDAVDQWEAIVKDSASAPIAERAWARAGDLYFQAQRYAEAKRCYTGLLEHFAATDIAALATLRLAQCEYNAGNDAAALAGFSKVEEQFPGTPAAREAKRGTELSLYRLGQSAKGTEVLERLIQQYPSSAFAADAQFQVAKRHYQAKHFSEAADGFRRVVSQFPGFSAADQAQFLLADSYAQAGSLDQARLGYEQFLSFFPESDLRATVEFRLGLLEFEGKEYSRAAVAFTRVLEESVSADIGSASRYNLALCQKLLGQTDEARVSLERYRADRPHDSRTADVAYQLGDMNEAAGRPK</sequence>
<protein>
    <submittedName>
        <fullName evidence="3">Tetratricopeptide repeat protein</fullName>
    </submittedName>
</protein>
<dbReference type="InterPro" id="IPR019734">
    <property type="entry name" value="TPR_rpt"/>
</dbReference>
<feature type="signal peptide" evidence="1">
    <location>
        <begin position="1"/>
        <end position="31"/>
    </location>
</feature>
<evidence type="ECO:0000313" key="3">
    <source>
        <dbReference type="EMBL" id="TMQ57435.1"/>
    </source>
</evidence>
<evidence type="ECO:0000259" key="2">
    <source>
        <dbReference type="Pfam" id="PF09976"/>
    </source>
</evidence>
<dbReference type="Pfam" id="PF13174">
    <property type="entry name" value="TPR_6"/>
    <property type="match status" value="2"/>
</dbReference>
<feature type="chain" id="PRO_5021886923" evidence="1">
    <location>
        <begin position="32"/>
        <end position="933"/>
    </location>
</feature>
<dbReference type="EMBL" id="VBOW01000064">
    <property type="protein sequence ID" value="TMQ57435.1"/>
    <property type="molecule type" value="Genomic_DNA"/>
</dbReference>
<dbReference type="Proteomes" id="UP000316852">
    <property type="component" value="Unassembled WGS sequence"/>
</dbReference>
<comment type="caution">
    <text evidence="3">The sequence shown here is derived from an EMBL/GenBank/DDBJ whole genome shotgun (WGS) entry which is preliminary data.</text>
</comment>
<dbReference type="Pfam" id="PF09976">
    <property type="entry name" value="TPR_21"/>
    <property type="match status" value="1"/>
</dbReference>
<dbReference type="SUPFAM" id="SSF48452">
    <property type="entry name" value="TPR-like"/>
    <property type="match status" value="5"/>
</dbReference>
<dbReference type="InterPro" id="IPR011990">
    <property type="entry name" value="TPR-like_helical_dom_sf"/>
</dbReference>
<dbReference type="InterPro" id="IPR018704">
    <property type="entry name" value="SecYEG/CpoB_TPR"/>
</dbReference>
<accession>A0A538T1C5</accession>
<dbReference type="PANTHER" id="PTHR37423">
    <property type="entry name" value="SOLUBLE LYTIC MUREIN TRANSGLYCOSYLASE-RELATED"/>
    <property type="match status" value="1"/>
</dbReference>
<proteinExistence type="predicted"/>
<dbReference type="Gene3D" id="1.25.40.10">
    <property type="entry name" value="Tetratricopeptide repeat domain"/>
    <property type="match status" value="7"/>
</dbReference>
<evidence type="ECO:0000256" key="1">
    <source>
        <dbReference type="SAM" id="SignalP"/>
    </source>
</evidence>
<name>A0A538T1C5_UNCEI</name>
<feature type="non-terminal residue" evidence="3">
    <location>
        <position position="933"/>
    </location>
</feature>
<dbReference type="SMART" id="SM00028">
    <property type="entry name" value="TPR"/>
    <property type="match status" value="10"/>
</dbReference>
<dbReference type="AlphaFoldDB" id="A0A538T1C5"/>
<reference evidence="3 4" key="1">
    <citation type="journal article" date="2019" name="Nat. Microbiol.">
        <title>Mediterranean grassland soil C-N compound turnover is dependent on rainfall and depth, and is mediated by genomically divergent microorganisms.</title>
        <authorList>
            <person name="Diamond S."/>
            <person name="Andeer P.F."/>
            <person name="Li Z."/>
            <person name="Crits-Christoph A."/>
            <person name="Burstein D."/>
            <person name="Anantharaman K."/>
            <person name="Lane K.R."/>
            <person name="Thomas B.C."/>
            <person name="Pan C."/>
            <person name="Northen T.R."/>
            <person name="Banfield J.F."/>
        </authorList>
    </citation>
    <scope>NUCLEOTIDE SEQUENCE [LARGE SCALE GENOMIC DNA]</scope>
    <source>
        <strain evidence="3">WS_6</strain>
    </source>
</reference>
<gene>
    <name evidence="3" type="ORF">E6K76_10475</name>
</gene>
<evidence type="ECO:0000313" key="4">
    <source>
        <dbReference type="Proteomes" id="UP000316852"/>
    </source>
</evidence>
<dbReference type="Pfam" id="PF13432">
    <property type="entry name" value="TPR_16"/>
    <property type="match status" value="6"/>
</dbReference>
<dbReference type="PANTHER" id="PTHR37423:SF2">
    <property type="entry name" value="MEMBRANE-BOUND LYTIC MUREIN TRANSGLYCOSYLASE C"/>
    <property type="match status" value="1"/>
</dbReference>
<feature type="domain" description="Ancillary SecYEG translocon subunit/Cell division coordinator CpoB TPR" evidence="2">
    <location>
        <begin position="229"/>
        <end position="330"/>
    </location>
</feature>